<dbReference type="AlphaFoldDB" id="A0A2D0MY56"/>
<comment type="catalytic activity">
    <reaction evidence="9">
        <text>L-isoleucine + 2-oxoglutarate = (S)-3-methyl-2-oxopentanoate + L-glutamate</text>
        <dbReference type="Rhea" id="RHEA:24801"/>
        <dbReference type="ChEBI" id="CHEBI:16810"/>
        <dbReference type="ChEBI" id="CHEBI:29985"/>
        <dbReference type="ChEBI" id="CHEBI:35146"/>
        <dbReference type="ChEBI" id="CHEBI:58045"/>
        <dbReference type="EC" id="2.6.1.42"/>
    </reaction>
</comment>
<evidence type="ECO:0000256" key="3">
    <source>
        <dbReference type="ARBA" id="ARBA00004931"/>
    </source>
</evidence>
<comment type="pathway">
    <text evidence="3">Amino-acid biosynthesis; L-valine biosynthesis; L-valine from pyruvate: step 4/4.</text>
</comment>
<dbReference type="Gene3D" id="3.20.10.10">
    <property type="entry name" value="D-amino Acid Aminotransferase, subunit A, domain 2"/>
    <property type="match status" value="1"/>
</dbReference>
<keyword evidence="12" id="KW-1185">Reference proteome</keyword>
<dbReference type="EC" id="2.6.1.42" evidence="6"/>
<keyword evidence="7" id="KW-0663">Pyridoxal phosphate</keyword>
<dbReference type="PANTHER" id="PTHR42743:SF11">
    <property type="entry name" value="AMINODEOXYCHORISMATE LYASE"/>
    <property type="match status" value="1"/>
</dbReference>
<dbReference type="Gene3D" id="3.30.470.10">
    <property type="match status" value="1"/>
</dbReference>
<dbReference type="SUPFAM" id="SSF56752">
    <property type="entry name" value="D-aminoacid aminotransferase-like PLP-dependent enzymes"/>
    <property type="match status" value="1"/>
</dbReference>
<reference evidence="11 12" key="1">
    <citation type="submission" date="2017-10" db="EMBL/GenBank/DDBJ databases">
        <title>The draft genome sequence of Lewinella nigricans NBRC 102662.</title>
        <authorList>
            <person name="Wang K."/>
        </authorList>
    </citation>
    <scope>NUCLEOTIDE SEQUENCE [LARGE SCALE GENOMIC DNA]</scope>
    <source>
        <strain evidence="11 12">NBRC 102662</strain>
    </source>
</reference>
<evidence type="ECO:0000313" key="12">
    <source>
        <dbReference type="Proteomes" id="UP000223913"/>
    </source>
</evidence>
<name>A0A2D0MY56_FLAN2</name>
<dbReference type="GO" id="GO:0008652">
    <property type="term" value="P:amino acid biosynthetic process"/>
    <property type="evidence" value="ECO:0007669"/>
    <property type="project" value="UniProtKB-ARBA"/>
</dbReference>
<dbReference type="OrthoDB" id="9805628at2"/>
<evidence type="ECO:0000256" key="8">
    <source>
        <dbReference type="ARBA" id="ARBA00048212"/>
    </source>
</evidence>
<evidence type="ECO:0000256" key="6">
    <source>
        <dbReference type="ARBA" id="ARBA00013053"/>
    </source>
</evidence>
<evidence type="ECO:0000256" key="4">
    <source>
        <dbReference type="ARBA" id="ARBA00005072"/>
    </source>
</evidence>
<dbReference type="PANTHER" id="PTHR42743">
    <property type="entry name" value="AMINO-ACID AMINOTRANSFERASE"/>
    <property type="match status" value="1"/>
</dbReference>
<keyword evidence="11" id="KW-0808">Transferase</keyword>
<sequence>MIRYYNLNGKLTEVARASLQVSDLAILRGFGIFDYFLVKKHQPLFLADYLDRFYNSAEKLGLSVPVERSEMTRLIRELIAANGLEDAGIRLVMTGGYAADSYTPVAPNLIIMQHEFKAPPAWQYDQGIRLMAYDHQRELPEIKSINYLTGIRLQPTLKAQQADYLLYHDQGVIRESDRSNFFGLTDDGILVTPDDKILRGITRKQILQLAADIVPVEEREMGMDEIPRLKEAFLTSSTKGVMPVVQIDDQPIGDGRPGDLTYKLGELFQELVGAYRMV</sequence>
<organism evidence="11 12">
    <name type="scientific">Flavilitoribacter nigricans (strain ATCC 23147 / DSM 23189 / NBRC 102662 / NCIMB 1420 / SS-2)</name>
    <name type="common">Lewinella nigricans</name>
    <dbReference type="NCBI Taxonomy" id="1122177"/>
    <lineage>
        <taxon>Bacteria</taxon>
        <taxon>Pseudomonadati</taxon>
        <taxon>Bacteroidota</taxon>
        <taxon>Saprospiria</taxon>
        <taxon>Saprospirales</taxon>
        <taxon>Lewinellaceae</taxon>
        <taxon>Flavilitoribacter</taxon>
    </lineage>
</organism>
<dbReference type="InterPro" id="IPR036038">
    <property type="entry name" value="Aminotransferase-like"/>
</dbReference>
<dbReference type="InterPro" id="IPR050571">
    <property type="entry name" value="Class-IV_PLP-Dep_Aminotrnsfr"/>
</dbReference>
<dbReference type="EMBL" id="PDUD01000060">
    <property type="protein sequence ID" value="PHN01212.1"/>
    <property type="molecule type" value="Genomic_DNA"/>
</dbReference>
<comment type="pathway">
    <text evidence="4">Amino-acid biosynthesis; L-leucine biosynthesis; L-leucine from 3-methyl-2-oxobutanoate: step 4/4.</text>
</comment>
<dbReference type="RefSeq" id="WP_099155407.1">
    <property type="nucleotide sequence ID" value="NZ_PDUD01000060.1"/>
</dbReference>
<dbReference type="GO" id="GO:0004084">
    <property type="term" value="F:branched-chain-amino-acid transaminase activity"/>
    <property type="evidence" value="ECO:0007669"/>
    <property type="project" value="UniProtKB-EC"/>
</dbReference>
<comment type="catalytic activity">
    <reaction evidence="8">
        <text>L-valine + 2-oxoglutarate = 3-methyl-2-oxobutanoate + L-glutamate</text>
        <dbReference type="Rhea" id="RHEA:24813"/>
        <dbReference type="ChEBI" id="CHEBI:11851"/>
        <dbReference type="ChEBI" id="CHEBI:16810"/>
        <dbReference type="ChEBI" id="CHEBI:29985"/>
        <dbReference type="ChEBI" id="CHEBI:57762"/>
        <dbReference type="EC" id="2.6.1.42"/>
    </reaction>
</comment>
<dbReference type="Proteomes" id="UP000223913">
    <property type="component" value="Unassembled WGS sequence"/>
</dbReference>
<comment type="similarity">
    <text evidence="5">Belongs to the class-IV pyridoxal-phosphate-dependent aminotransferase family.</text>
</comment>
<dbReference type="InterPro" id="IPR043132">
    <property type="entry name" value="BCAT-like_C"/>
</dbReference>
<comment type="catalytic activity">
    <reaction evidence="10">
        <text>L-leucine + 2-oxoglutarate = 4-methyl-2-oxopentanoate + L-glutamate</text>
        <dbReference type="Rhea" id="RHEA:18321"/>
        <dbReference type="ChEBI" id="CHEBI:16810"/>
        <dbReference type="ChEBI" id="CHEBI:17865"/>
        <dbReference type="ChEBI" id="CHEBI:29985"/>
        <dbReference type="ChEBI" id="CHEBI:57427"/>
        <dbReference type="EC" id="2.6.1.42"/>
    </reaction>
</comment>
<dbReference type="InterPro" id="IPR001544">
    <property type="entry name" value="Aminotrans_IV"/>
</dbReference>
<evidence type="ECO:0000313" key="11">
    <source>
        <dbReference type="EMBL" id="PHN01212.1"/>
    </source>
</evidence>
<protein>
    <recommendedName>
        <fullName evidence="6">branched-chain-amino-acid transaminase</fullName>
        <ecNumber evidence="6">2.6.1.42</ecNumber>
    </recommendedName>
</protein>
<dbReference type="InterPro" id="IPR043131">
    <property type="entry name" value="BCAT-like_N"/>
</dbReference>
<dbReference type="FunFam" id="3.20.10.10:FF:000002">
    <property type="entry name" value="D-alanine aminotransferase"/>
    <property type="match status" value="1"/>
</dbReference>
<dbReference type="Pfam" id="PF01063">
    <property type="entry name" value="Aminotran_4"/>
    <property type="match status" value="1"/>
</dbReference>
<evidence type="ECO:0000256" key="9">
    <source>
        <dbReference type="ARBA" id="ARBA00048798"/>
    </source>
</evidence>
<evidence type="ECO:0000256" key="7">
    <source>
        <dbReference type="ARBA" id="ARBA00022898"/>
    </source>
</evidence>
<proteinExistence type="inferred from homology"/>
<accession>A0A2D0MY56</accession>
<comment type="caution">
    <text evidence="11">The sequence shown here is derived from an EMBL/GenBank/DDBJ whole genome shotgun (WGS) entry which is preliminary data.</text>
</comment>
<comment type="pathway">
    <text evidence="2">Amino-acid biosynthesis; L-isoleucine biosynthesis; L-isoleucine from 2-oxobutanoate: step 4/4.</text>
</comment>
<evidence type="ECO:0000256" key="5">
    <source>
        <dbReference type="ARBA" id="ARBA00009320"/>
    </source>
</evidence>
<comment type="cofactor">
    <cofactor evidence="1">
        <name>pyridoxal 5'-phosphate</name>
        <dbReference type="ChEBI" id="CHEBI:597326"/>
    </cofactor>
</comment>
<evidence type="ECO:0000256" key="10">
    <source>
        <dbReference type="ARBA" id="ARBA00049229"/>
    </source>
</evidence>
<evidence type="ECO:0000256" key="2">
    <source>
        <dbReference type="ARBA" id="ARBA00004824"/>
    </source>
</evidence>
<gene>
    <name evidence="11" type="ORF">CRP01_38375</name>
</gene>
<evidence type="ECO:0000256" key="1">
    <source>
        <dbReference type="ARBA" id="ARBA00001933"/>
    </source>
</evidence>
<dbReference type="GO" id="GO:0046394">
    <property type="term" value="P:carboxylic acid biosynthetic process"/>
    <property type="evidence" value="ECO:0007669"/>
    <property type="project" value="UniProtKB-ARBA"/>
</dbReference>
<keyword evidence="11" id="KW-0032">Aminotransferase</keyword>